<feature type="transmembrane region" description="Helical" evidence="11">
    <location>
        <begin position="64"/>
        <end position="88"/>
    </location>
</feature>
<evidence type="ECO:0000313" key="15">
    <source>
        <dbReference type="Proteomes" id="UP000319848"/>
    </source>
</evidence>
<dbReference type="Proteomes" id="UP000319848">
    <property type="component" value="Unassembled WGS sequence"/>
</dbReference>
<dbReference type="SUPFAM" id="SSF81324">
    <property type="entry name" value="Voltage-gated potassium channels"/>
    <property type="match status" value="1"/>
</dbReference>
<keyword evidence="15" id="KW-1185">Reference proteome</keyword>
<evidence type="ECO:0000256" key="6">
    <source>
        <dbReference type="ARBA" id="ARBA00022958"/>
    </source>
</evidence>
<dbReference type="PRINTS" id="PR01320">
    <property type="entry name" value="KIRCHANNEL"/>
</dbReference>
<evidence type="ECO:0000256" key="4">
    <source>
        <dbReference type="ARBA" id="ARBA00022692"/>
    </source>
</evidence>
<keyword evidence="8" id="KW-0406">Ion transport</keyword>
<dbReference type="GO" id="GO:0005886">
    <property type="term" value="C:plasma membrane"/>
    <property type="evidence" value="ECO:0007669"/>
    <property type="project" value="TreeGrafter"/>
</dbReference>
<feature type="domain" description="Potassium channel" evidence="12">
    <location>
        <begin position="77"/>
        <end position="151"/>
    </location>
</feature>
<dbReference type="OrthoDB" id="9813518at2"/>
<dbReference type="RefSeq" id="WP_023570973.1">
    <property type="nucleotide sequence ID" value="NZ_AVBI01000016.1"/>
</dbReference>
<evidence type="ECO:0000259" key="12">
    <source>
        <dbReference type="Pfam" id="PF07885"/>
    </source>
</evidence>
<keyword evidence="5" id="KW-0851">Voltage-gated channel</keyword>
<dbReference type="GO" id="GO:1990573">
    <property type="term" value="P:potassium ion import across plasma membrane"/>
    <property type="evidence" value="ECO:0007669"/>
    <property type="project" value="TreeGrafter"/>
</dbReference>
<keyword evidence="9 11" id="KW-0472">Membrane</keyword>
<dbReference type="InterPro" id="IPR016449">
    <property type="entry name" value="K_chnl_inward-rec_Kir"/>
</dbReference>
<evidence type="ECO:0000256" key="7">
    <source>
        <dbReference type="ARBA" id="ARBA00022989"/>
    </source>
</evidence>
<reference evidence="14 15" key="1">
    <citation type="journal article" date="2015" name="Stand. Genomic Sci.">
        <title>Genomic Encyclopedia of Bacterial and Archaeal Type Strains, Phase III: the genomes of soil and plant-associated and newly described type strains.</title>
        <authorList>
            <person name="Whitman W.B."/>
            <person name="Woyke T."/>
            <person name="Klenk H.P."/>
            <person name="Zhou Y."/>
            <person name="Lilburn T.G."/>
            <person name="Beck B.J."/>
            <person name="De Vos P."/>
            <person name="Vandamme P."/>
            <person name="Eisen J.A."/>
            <person name="Garrity G."/>
            <person name="Hugenholtz P."/>
            <person name="Kyrpides N.C."/>
        </authorList>
    </citation>
    <scope>NUCLEOTIDE SEQUENCE [LARGE SCALE GENOMIC DNA]</scope>
    <source>
        <strain evidence="14 15">CGMCC 1.7270</strain>
    </source>
</reference>
<dbReference type="InterPro" id="IPR013518">
    <property type="entry name" value="K_chnl_inward-rec_Kir_cyto"/>
</dbReference>
<evidence type="ECO:0000256" key="1">
    <source>
        <dbReference type="ARBA" id="ARBA00004141"/>
    </source>
</evidence>
<dbReference type="InterPro" id="IPR014756">
    <property type="entry name" value="Ig_E-set"/>
</dbReference>
<evidence type="ECO:0000256" key="9">
    <source>
        <dbReference type="ARBA" id="ARBA00023136"/>
    </source>
</evidence>
<organism evidence="14 15">
    <name type="scientific">Flavobacterium cauense R2A-7</name>
    <dbReference type="NCBI Taxonomy" id="1341154"/>
    <lineage>
        <taxon>Bacteria</taxon>
        <taxon>Pseudomonadati</taxon>
        <taxon>Bacteroidota</taxon>
        <taxon>Flavobacteriia</taxon>
        <taxon>Flavobacteriales</taxon>
        <taxon>Flavobacteriaceae</taxon>
        <taxon>Flavobacterium</taxon>
    </lineage>
</organism>
<accession>V6RYZ6</accession>
<dbReference type="GO" id="GO:0005242">
    <property type="term" value="F:inward rectifier potassium channel activity"/>
    <property type="evidence" value="ECO:0007669"/>
    <property type="project" value="InterPro"/>
</dbReference>
<keyword evidence="2" id="KW-0813">Transport</keyword>
<evidence type="ECO:0000256" key="2">
    <source>
        <dbReference type="ARBA" id="ARBA00022448"/>
    </source>
</evidence>
<feature type="transmembrane region" description="Helical" evidence="11">
    <location>
        <begin position="127"/>
        <end position="153"/>
    </location>
</feature>
<sequence>MAFLKKINAKAKADANTGFGTNSTNYGGRFISKNGNANVKKEGIGFVESISWYHTMLVVPRWKFMVTIFVFYLLVNLVFASVYCIIGVEHLNGISADNPIDKFGQAFFFSAQTYTTVGYGHISPTGFWASFVASVEALFGLLSFAIATGLFYGRFSKPKAFIRFSENAIIAPYKEITALMLRMTPYKNTNLTEAEARLTLGMTIEENGKPVNKFYSLDLELQRINALTLSWTLVHPITEESPLYNLTKEDFEKNQGELVVYVKVFDDMFSTSVVKRTSYTFDEFVYGAKFIPMFSRSEDDSHTRLFIDKLNAFEAVELN</sequence>
<dbReference type="SUPFAM" id="SSF81296">
    <property type="entry name" value="E set domains"/>
    <property type="match status" value="1"/>
</dbReference>
<dbReference type="EMBL" id="VLKQ01000013">
    <property type="protein sequence ID" value="TWI09248.1"/>
    <property type="molecule type" value="Genomic_DNA"/>
</dbReference>
<keyword evidence="6" id="KW-0630">Potassium</keyword>
<protein>
    <submittedName>
        <fullName evidence="14">Inward rectifier potassium channel</fullName>
    </submittedName>
</protein>
<dbReference type="PANTHER" id="PTHR11767:SF102">
    <property type="entry name" value="INWARDLY RECTIFYING POTASSIUM CHANNEL 1, ISOFORM F"/>
    <property type="match status" value="1"/>
</dbReference>
<comment type="caution">
    <text evidence="14">The sequence shown here is derived from an EMBL/GenBank/DDBJ whole genome shotgun (WGS) entry which is preliminary data.</text>
</comment>
<dbReference type="GO" id="GO:0034702">
    <property type="term" value="C:monoatomic ion channel complex"/>
    <property type="evidence" value="ECO:0007669"/>
    <property type="project" value="UniProtKB-KW"/>
</dbReference>
<name>V6RYZ6_9FLAO</name>
<keyword evidence="10 14" id="KW-0407">Ion channel</keyword>
<evidence type="ECO:0000256" key="8">
    <source>
        <dbReference type="ARBA" id="ARBA00023065"/>
    </source>
</evidence>
<dbReference type="Gene3D" id="2.60.40.1400">
    <property type="entry name" value="G protein-activated inward rectifier potassium channel 1"/>
    <property type="match status" value="1"/>
</dbReference>
<evidence type="ECO:0000313" key="14">
    <source>
        <dbReference type="EMBL" id="TWI09248.1"/>
    </source>
</evidence>
<evidence type="ECO:0000256" key="11">
    <source>
        <dbReference type="SAM" id="Phobius"/>
    </source>
</evidence>
<dbReference type="PANTHER" id="PTHR11767">
    <property type="entry name" value="INWARD RECTIFIER POTASSIUM CHANNEL"/>
    <property type="match status" value="1"/>
</dbReference>
<dbReference type="InterPro" id="IPR013099">
    <property type="entry name" value="K_chnl_dom"/>
</dbReference>
<dbReference type="InterPro" id="IPR041647">
    <property type="entry name" value="IRK_C"/>
</dbReference>
<keyword evidence="4 11" id="KW-0812">Transmembrane</keyword>
<evidence type="ECO:0000259" key="13">
    <source>
        <dbReference type="Pfam" id="PF17655"/>
    </source>
</evidence>
<proteinExistence type="predicted"/>
<gene>
    <name evidence="14" type="ORF">IP98_02604</name>
</gene>
<keyword evidence="7 11" id="KW-1133">Transmembrane helix</keyword>
<evidence type="ECO:0000256" key="10">
    <source>
        <dbReference type="ARBA" id="ARBA00023303"/>
    </source>
</evidence>
<dbReference type="AlphaFoldDB" id="V6RYZ6"/>
<comment type="subcellular location">
    <subcellularLocation>
        <location evidence="1">Membrane</location>
        <topology evidence="1">Multi-pass membrane protein</topology>
    </subcellularLocation>
</comment>
<dbReference type="Pfam" id="PF17655">
    <property type="entry name" value="IRK_C"/>
    <property type="match status" value="1"/>
</dbReference>
<evidence type="ECO:0000256" key="3">
    <source>
        <dbReference type="ARBA" id="ARBA00022538"/>
    </source>
</evidence>
<feature type="domain" description="Inward rectifier potassium channel C-terminal" evidence="13">
    <location>
        <begin position="162"/>
        <end position="305"/>
    </location>
</feature>
<dbReference type="Gene3D" id="1.10.287.70">
    <property type="match status" value="1"/>
</dbReference>
<evidence type="ECO:0000256" key="5">
    <source>
        <dbReference type="ARBA" id="ARBA00022882"/>
    </source>
</evidence>
<dbReference type="GO" id="GO:0034765">
    <property type="term" value="P:regulation of monoatomic ion transmembrane transport"/>
    <property type="evidence" value="ECO:0007669"/>
    <property type="project" value="TreeGrafter"/>
</dbReference>
<keyword evidence="3" id="KW-0633">Potassium transport</keyword>
<dbReference type="Pfam" id="PF07885">
    <property type="entry name" value="Ion_trans_2"/>
    <property type="match status" value="1"/>
</dbReference>